<dbReference type="InterPro" id="IPR009056">
    <property type="entry name" value="Cyt_c-like_dom"/>
</dbReference>
<feature type="domain" description="Cytochrome c" evidence="5">
    <location>
        <begin position="192"/>
        <end position="299"/>
    </location>
</feature>
<evidence type="ECO:0000259" key="5">
    <source>
        <dbReference type="PROSITE" id="PS51007"/>
    </source>
</evidence>
<dbReference type="PANTHER" id="PTHR35008">
    <property type="entry name" value="BLL4482 PROTEIN-RELATED"/>
    <property type="match status" value="1"/>
</dbReference>
<dbReference type="GO" id="GO:0046872">
    <property type="term" value="F:metal ion binding"/>
    <property type="evidence" value="ECO:0007669"/>
    <property type="project" value="UniProtKB-KW"/>
</dbReference>
<dbReference type="Pfam" id="PF00034">
    <property type="entry name" value="Cytochrom_C"/>
    <property type="match status" value="2"/>
</dbReference>
<dbReference type="EMBL" id="JAAVLX010000007">
    <property type="protein sequence ID" value="NOJ42177.1"/>
    <property type="molecule type" value="Genomic_DNA"/>
</dbReference>
<gene>
    <name evidence="6" type="ORF">HCN58_21720</name>
</gene>
<evidence type="ECO:0000256" key="4">
    <source>
        <dbReference type="PROSITE-ProRule" id="PRU00433"/>
    </source>
</evidence>
<dbReference type="Proteomes" id="UP000544122">
    <property type="component" value="Unassembled WGS sequence"/>
</dbReference>
<protein>
    <submittedName>
        <fullName evidence="6">Alkylated DNA repair protein</fullName>
    </submittedName>
</protein>
<keyword evidence="7" id="KW-1185">Reference proteome</keyword>
<dbReference type="InterPro" id="IPR051459">
    <property type="entry name" value="Cytochrome_c-type_DH"/>
</dbReference>
<evidence type="ECO:0000313" key="6">
    <source>
        <dbReference type="EMBL" id="NOJ42177.1"/>
    </source>
</evidence>
<dbReference type="InterPro" id="IPR036909">
    <property type="entry name" value="Cyt_c-like_dom_sf"/>
</dbReference>
<comment type="caution">
    <text evidence="6">The sequence shown here is derived from an EMBL/GenBank/DDBJ whole genome shotgun (WGS) entry which is preliminary data.</text>
</comment>
<evidence type="ECO:0000256" key="3">
    <source>
        <dbReference type="ARBA" id="ARBA00023004"/>
    </source>
</evidence>
<dbReference type="AlphaFoldDB" id="A0A7Y4GVP1"/>
<accession>A0A7Y4GVP1</accession>
<evidence type="ECO:0000256" key="1">
    <source>
        <dbReference type="ARBA" id="ARBA00022617"/>
    </source>
</evidence>
<organism evidence="6 7">
    <name type="scientific">Bradyrhizobium australiense</name>
    <dbReference type="NCBI Taxonomy" id="2721161"/>
    <lineage>
        <taxon>Bacteria</taxon>
        <taxon>Pseudomonadati</taxon>
        <taxon>Pseudomonadota</taxon>
        <taxon>Alphaproteobacteria</taxon>
        <taxon>Hyphomicrobiales</taxon>
        <taxon>Nitrobacteraceae</taxon>
        <taxon>Bradyrhizobium</taxon>
    </lineage>
</organism>
<sequence length="306" mass="32637">MRAGSWLAILFIAGMIGVIAAVSILTEPRPAFSASSDAALNESGDAARGRLIFAAGDCASCHASPGQSDRLRLGGGLALASAYGVFRVPNISMDPVDGIGGWRTVDLANALLSGVSPDGYHYYPAFPYASYAKMRISDIRDLMAYLRTLPAVSGKPPPHVLAAPFRIRRLIGLWKFLFFDRTPVAYDPERSPAWNRGQYLVEAVAHCAECHSSRNAFGAIKPETRFAGGLDPEGIGYIPNITPGRIGDWTAADIAEMLKSGNTPNHGRIGSSMTGVVTNTATLPHSDRDAIAAYIKSLPSRPTPRP</sequence>
<dbReference type="SUPFAM" id="SSF46626">
    <property type="entry name" value="Cytochrome c"/>
    <property type="match status" value="2"/>
</dbReference>
<dbReference type="GO" id="GO:0009055">
    <property type="term" value="F:electron transfer activity"/>
    <property type="evidence" value="ECO:0007669"/>
    <property type="project" value="InterPro"/>
</dbReference>
<evidence type="ECO:0000313" key="7">
    <source>
        <dbReference type="Proteomes" id="UP000544122"/>
    </source>
</evidence>
<dbReference type="PANTHER" id="PTHR35008:SF8">
    <property type="entry name" value="ALCOHOL DEHYDROGENASE CYTOCHROME C SUBUNIT"/>
    <property type="match status" value="1"/>
</dbReference>
<reference evidence="6 7" key="1">
    <citation type="submission" date="2020-03" db="EMBL/GenBank/DDBJ databases">
        <title>Bradyrhizobium diversity isolated from nodules of Indigofera sp.</title>
        <authorList>
            <person name="Klepa M."/>
            <person name="Helene L."/>
            <person name="Hungria M."/>
        </authorList>
    </citation>
    <scope>NUCLEOTIDE SEQUENCE [LARGE SCALE GENOMIC DNA]</scope>
    <source>
        <strain evidence="6 7">WSM 1791</strain>
    </source>
</reference>
<evidence type="ECO:0000256" key="2">
    <source>
        <dbReference type="ARBA" id="ARBA00022723"/>
    </source>
</evidence>
<keyword evidence="1 4" id="KW-0349">Heme</keyword>
<dbReference type="Gene3D" id="1.10.760.10">
    <property type="entry name" value="Cytochrome c-like domain"/>
    <property type="match status" value="2"/>
</dbReference>
<keyword evidence="3 4" id="KW-0408">Iron</keyword>
<name>A0A7Y4GVP1_9BRAD</name>
<dbReference type="PROSITE" id="PS51007">
    <property type="entry name" value="CYTC"/>
    <property type="match status" value="2"/>
</dbReference>
<dbReference type="RefSeq" id="WP_171581427.1">
    <property type="nucleotide sequence ID" value="NZ_JAAVLX010000007.1"/>
</dbReference>
<dbReference type="GO" id="GO:0020037">
    <property type="term" value="F:heme binding"/>
    <property type="evidence" value="ECO:0007669"/>
    <property type="project" value="InterPro"/>
</dbReference>
<feature type="domain" description="Cytochrome c" evidence="5">
    <location>
        <begin position="44"/>
        <end position="150"/>
    </location>
</feature>
<keyword evidence="2 4" id="KW-0479">Metal-binding</keyword>
<proteinExistence type="predicted"/>